<dbReference type="PANTHER" id="PTHR33559">
    <property type="entry name" value="PROTEASOME ASSEMBLY CHAPERONE 4"/>
    <property type="match status" value="1"/>
</dbReference>
<sequence>MTAINVETRYFPSSRASLPALALQVTCLSDSYMLWIGVTDNSEENAGRATLQGHLGKDWVVAMPPWKTLPGTGTQLLRSSSSDVALSIATRLARRFGKQIFLSVDVPTSIGDDCGILVDVEKGLVETLKEIEGKSKSKSDTL</sequence>
<gene>
    <name evidence="1" type="ORF">B0F90DRAFT_1698132</name>
</gene>
<evidence type="ECO:0000313" key="2">
    <source>
        <dbReference type="Proteomes" id="UP001203297"/>
    </source>
</evidence>
<accession>A0AAD4MAE8</accession>
<keyword evidence="2" id="KW-1185">Reference proteome</keyword>
<dbReference type="InterPro" id="IPR032157">
    <property type="entry name" value="PAC4"/>
</dbReference>
<dbReference type="Proteomes" id="UP001203297">
    <property type="component" value="Unassembled WGS sequence"/>
</dbReference>
<dbReference type="AlphaFoldDB" id="A0AAD4MAE8"/>
<name>A0AAD4MAE8_9AGAM</name>
<dbReference type="Pfam" id="PF16093">
    <property type="entry name" value="PAC4"/>
    <property type="match status" value="1"/>
</dbReference>
<protein>
    <submittedName>
        <fullName evidence="1">Uncharacterized protein</fullName>
    </submittedName>
</protein>
<reference evidence="1" key="1">
    <citation type="journal article" date="2022" name="New Phytol.">
        <title>Evolutionary transition to the ectomycorrhizal habit in the genomes of a hyperdiverse lineage of mushroom-forming fungi.</title>
        <authorList>
            <person name="Looney B."/>
            <person name="Miyauchi S."/>
            <person name="Morin E."/>
            <person name="Drula E."/>
            <person name="Courty P.E."/>
            <person name="Kohler A."/>
            <person name="Kuo A."/>
            <person name="LaButti K."/>
            <person name="Pangilinan J."/>
            <person name="Lipzen A."/>
            <person name="Riley R."/>
            <person name="Andreopoulos W."/>
            <person name="He G."/>
            <person name="Johnson J."/>
            <person name="Nolan M."/>
            <person name="Tritt A."/>
            <person name="Barry K.W."/>
            <person name="Grigoriev I.V."/>
            <person name="Nagy L.G."/>
            <person name="Hibbett D."/>
            <person name="Henrissat B."/>
            <person name="Matheny P.B."/>
            <person name="Labbe J."/>
            <person name="Martin F.M."/>
        </authorList>
    </citation>
    <scope>NUCLEOTIDE SEQUENCE</scope>
    <source>
        <strain evidence="1">BPL690</strain>
    </source>
</reference>
<evidence type="ECO:0000313" key="1">
    <source>
        <dbReference type="EMBL" id="KAI0305449.1"/>
    </source>
</evidence>
<comment type="caution">
    <text evidence="1">The sequence shown here is derived from an EMBL/GenBank/DDBJ whole genome shotgun (WGS) entry which is preliminary data.</text>
</comment>
<dbReference type="EMBL" id="WTXG01000005">
    <property type="protein sequence ID" value="KAI0305449.1"/>
    <property type="molecule type" value="Genomic_DNA"/>
</dbReference>
<proteinExistence type="predicted"/>
<dbReference type="PANTHER" id="PTHR33559:SF1">
    <property type="entry name" value="PROTEASOME ASSEMBLY CHAPERONE 4"/>
    <property type="match status" value="1"/>
</dbReference>
<dbReference type="GO" id="GO:0043248">
    <property type="term" value="P:proteasome assembly"/>
    <property type="evidence" value="ECO:0007669"/>
    <property type="project" value="InterPro"/>
</dbReference>
<organism evidence="1 2">
    <name type="scientific">Multifurca ochricompacta</name>
    <dbReference type="NCBI Taxonomy" id="376703"/>
    <lineage>
        <taxon>Eukaryota</taxon>
        <taxon>Fungi</taxon>
        <taxon>Dikarya</taxon>
        <taxon>Basidiomycota</taxon>
        <taxon>Agaricomycotina</taxon>
        <taxon>Agaricomycetes</taxon>
        <taxon>Russulales</taxon>
        <taxon>Russulaceae</taxon>
        <taxon>Multifurca</taxon>
    </lineage>
</organism>